<reference evidence="5 6" key="1">
    <citation type="submission" date="2016-05" db="EMBL/GenBank/DDBJ databases">
        <title>Diversity and Homogeneity among Thermoacidophilic Verrucomicrobia Methanotrophs Linked with Geographical Origin.</title>
        <authorList>
            <person name="Erikstad H.-A."/>
            <person name="Smestad N.B."/>
            <person name="Ceballos R.M."/>
            <person name="Birkeland N.-K."/>
        </authorList>
    </citation>
    <scope>NUCLEOTIDE SEQUENCE [LARGE SCALE GENOMIC DNA]</scope>
    <source>
        <strain evidence="5 6">Phi</strain>
    </source>
</reference>
<dbReference type="Pfam" id="PF00346">
    <property type="entry name" value="Complex1_49kDa"/>
    <property type="match status" value="1"/>
</dbReference>
<dbReference type="PANTHER" id="PTHR43485:SF1">
    <property type="entry name" value="FORMATE HYDROGENLYASE SUBUNIT 5-RELATED"/>
    <property type="match status" value="1"/>
</dbReference>
<feature type="domain" description="NADH:ubiquinone oxidoreductase 30kDa subunit" evidence="3">
    <location>
        <begin position="77"/>
        <end position="135"/>
    </location>
</feature>
<name>A0A4Y8P991_9BACT</name>
<dbReference type="GO" id="GO:0051287">
    <property type="term" value="F:NAD binding"/>
    <property type="evidence" value="ECO:0007669"/>
    <property type="project" value="InterPro"/>
</dbReference>
<accession>A0A4Y8P991</accession>
<comment type="caution">
    <text evidence="5">The sequence shown here is derived from an EMBL/GenBank/DDBJ whole genome shotgun (WGS) entry which is preliminary data.</text>
</comment>
<dbReference type="PANTHER" id="PTHR43485">
    <property type="entry name" value="HYDROGENASE-4 COMPONENT G"/>
    <property type="match status" value="1"/>
</dbReference>
<evidence type="ECO:0000256" key="2">
    <source>
        <dbReference type="ARBA" id="ARBA00023027"/>
    </source>
</evidence>
<dbReference type="InterPro" id="IPR037232">
    <property type="entry name" value="NADH_quin_OxRdtase_su_C/D-like"/>
</dbReference>
<proteinExistence type="predicted"/>
<sequence length="507" mass="57168">MKKRLIFDPSSLERTLIEPIEKEKFWSFNEINKEQWVALCGEPMKTKYSLFGLWGSAQKIDVALLDEMEPKIHVFELKCPEGKFPSIAKAYPAAIRLERAAYDLFGLKAEGSFDNRPWLDHGKWSVRFPLGDVHPSAEEKPYIFFPTKGESLHQIPVGPVHAGIIEPGHFRFTMAGEIVVRMEERLGYTHKGIESLFLDQPIERGAEIAGRISGDSTVAYAYGYALAAEEALGIVPPPRASWLRALMAELERMANHFGDIGAICNDAAFPRILSRCAILREKILRSAQCCFGHRLMMDRIVPGGVKEDLQAEGAKAIQELIKEIREEISCLKDFYDSKNSLQDRMVGTGILNKERAKLFAAGGFIGRASGRHFDVRKFFPYCPYDQLSFDVPVLEDGDVNARVWIRILEIEQSIKLLEQILEGLPLGSLYQDGSDRESGKGLAVVESFRGDLLIWVEIDKKKISRCHPRDPSWFQWPLLEEVISGAIVADFPLCNKSFNCSYSGHDL</sequence>
<evidence type="ECO:0000256" key="1">
    <source>
        <dbReference type="ARBA" id="ARBA00023002"/>
    </source>
</evidence>
<dbReference type="RefSeq" id="WP_166792892.1">
    <property type="nucleotide sequence ID" value="NZ_LXQC01000165.1"/>
</dbReference>
<keyword evidence="2" id="KW-0520">NAD</keyword>
<protein>
    <submittedName>
        <fullName evidence="5">Hydrogenase expression protein HypE</fullName>
    </submittedName>
</protein>
<dbReference type="SUPFAM" id="SSF56762">
    <property type="entry name" value="HydB/Nqo4-like"/>
    <property type="match status" value="1"/>
</dbReference>
<dbReference type="SUPFAM" id="SSF143243">
    <property type="entry name" value="Nqo5-like"/>
    <property type="match status" value="1"/>
</dbReference>
<dbReference type="Proteomes" id="UP000297713">
    <property type="component" value="Unassembled WGS sequence"/>
</dbReference>
<dbReference type="GO" id="GO:0016651">
    <property type="term" value="F:oxidoreductase activity, acting on NAD(P)H"/>
    <property type="evidence" value="ECO:0007669"/>
    <property type="project" value="InterPro"/>
</dbReference>
<dbReference type="Gene3D" id="1.10.645.10">
    <property type="entry name" value="Cytochrome-c3 Hydrogenase, chain B"/>
    <property type="match status" value="1"/>
</dbReference>
<gene>
    <name evidence="5" type="ORF">A7Q10_01600</name>
</gene>
<dbReference type="InterPro" id="IPR029014">
    <property type="entry name" value="NiFe-Hase_large"/>
</dbReference>
<evidence type="ECO:0000259" key="3">
    <source>
        <dbReference type="Pfam" id="PF00329"/>
    </source>
</evidence>
<evidence type="ECO:0000313" key="5">
    <source>
        <dbReference type="EMBL" id="TFE66977.1"/>
    </source>
</evidence>
<dbReference type="InterPro" id="IPR052197">
    <property type="entry name" value="ComplexI_49kDa-like"/>
</dbReference>
<evidence type="ECO:0000259" key="4">
    <source>
        <dbReference type="Pfam" id="PF00346"/>
    </source>
</evidence>
<dbReference type="InterPro" id="IPR001135">
    <property type="entry name" value="NADH_Q_OxRdtase_suD"/>
</dbReference>
<dbReference type="GO" id="GO:0048038">
    <property type="term" value="F:quinone binding"/>
    <property type="evidence" value="ECO:0007669"/>
    <property type="project" value="InterPro"/>
</dbReference>
<dbReference type="Pfam" id="PF00329">
    <property type="entry name" value="Complex1_30kDa"/>
    <property type="match status" value="1"/>
</dbReference>
<dbReference type="EMBL" id="LXQC01000165">
    <property type="protein sequence ID" value="TFE66977.1"/>
    <property type="molecule type" value="Genomic_DNA"/>
</dbReference>
<keyword evidence="6" id="KW-1185">Reference proteome</keyword>
<feature type="domain" description="NADH-quinone oxidoreductase subunit D" evidence="4">
    <location>
        <begin position="279"/>
        <end position="431"/>
    </location>
</feature>
<dbReference type="AlphaFoldDB" id="A0A4Y8P991"/>
<organism evidence="5 6">
    <name type="scientific">Methylacidiphilum caldifontis</name>
    <dbReference type="NCBI Taxonomy" id="2795386"/>
    <lineage>
        <taxon>Bacteria</taxon>
        <taxon>Pseudomonadati</taxon>
        <taxon>Verrucomicrobiota</taxon>
        <taxon>Methylacidiphilae</taxon>
        <taxon>Methylacidiphilales</taxon>
        <taxon>Methylacidiphilaceae</taxon>
        <taxon>Methylacidiphilum (ex Ratnadevi et al. 2023)</taxon>
    </lineage>
</organism>
<evidence type="ECO:0000313" key="6">
    <source>
        <dbReference type="Proteomes" id="UP000297713"/>
    </source>
</evidence>
<dbReference type="InterPro" id="IPR001268">
    <property type="entry name" value="NADH_UbQ_OxRdtase_30kDa_su"/>
</dbReference>
<keyword evidence="1" id="KW-0560">Oxidoreductase</keyword>
<dbReference type="GO" id="GO:0008137">
    <property type="term" value="F:NADH dehydrogenase (ubiquinone) activity"/>
    <property type="evidence" value="ECO:0007669"/>
    <property type="project" value="InterPro"/>
</dbReference>